<gene>
    <name evidence="2" type="ORF">Ahu01nite_079750</name>
</gene>
<proteinExistence type="predicted"/>
<evidence type="ECO:0000313" key="2">
    <source>
        <dbReference type="EMBL" id="GIE24873.1"/>
    </source>
</evidence>
<sequence length="260" mass="28389">MRATSYMYLIGEIVIPTHGRYGSTSRVVGVVVLGLLLRAPSPSPTDGGDSPTWADQLEAWATLGGAIVALAAAIATFWLLIHQIRETRLARGAAHQERVEAAADRELARQDRELATAERRDAEAAQARTVIVGGISADATRKRHQEALILQRAAAWIENFGAEPVTDVTFVISTVSTPSNPVDATTNEHMSVLAPRERLDISWEKPRKGEAPPIGIADSYYRDETGGHLIRVEARFTDIAGRRWVRVNGGLPARVFDRQP</sequence>
<comment type="caution">
    <text evidence="2">The sequence shown here is derived from an EMBL/GenBank/DDBJ whole genome shotgun (WGS) entry which is preliminary data.</text>
</comment>
<keyword evidence="1" id="KW-0812">Transmembrane</keyword>
<keyword evidence="1" id="KW-0472">Membrane</keyword>
<keyword evidence="3" id="KW-1185">Reference proteome</keyword>
<dbReference type="EMBL" id="BOMN01000113">
    <property type="protein sequence ID" value="GIE24873.1"/>
    <property type="molecule type" value="Genomic_DNA"/>
</dbReference>
<protein>
    <recommendedName>
        <fullName evidence="4">Secreted protein</fullName>
    </recommendedName>
</protein>
<keyword evidence="1" id="KW-1133">Transmembrane helix</keyword>
<dbReference type="Proteomes" id="UP000603200">
    <property type="component" value="Unassembled WGS sequence"/>
</dbReference>
<evidence type="ECO:0000256" key="1">
    <source>
        <dbReference type="SAM" id="Phobius"/>
    </source>
</evidence>
<feature type="transmembrane region" description="Helical" evidence="1">
    <location>
        <begin position="59"/>
        <end position="81"/>
    </location>
</feature>
<feature type="transmembrane region" description="Helical" evidence="1">
    <location>
        <begin position="21"/>
        <end position="39"/>
    </location>
</feature>
<evidence type="ECO:0000313" key="3">
    <source>
        <dbReference type="Proteomes" id="UP000603200"/>
    </source>
</evidence>
<evidence type="ECO:0008006" key="4">
    <source>
        <dbReference type="Google" id="ProtNLM"/>
    </source>
</evidence>
<accession>A0ABQ4A209</accession>
<organism evidence="2 3">
    <name type="scientific">Winogradskya humida</name>
    <dbReference type="NCBI Taxonomy" id="113566"/>
    <lineage>
        <taxon>Bacteria</taxon>
        <taxon>Bacillati</taxon>
        <taxon>Actinomycetota</taxon>
        <taxon>Actinomycetes</taxon>
        <taxon>Micromonosporales</taxon>
        <taxon>Micromonosporaceae</taxon>
        <taxon>Winogradskya</taxon>
    </lineage>
</organism>
<name>A0ABQ4A209_9ACTN</name>
<reference evidence="2 3" key="1">
    <citation type="submission" date="2021-01" db="EMBL/GenBank/DDBJ databases">
        <title>Whole genome shotgun sequence of Actinoplanes humidus NBRC 14915.</title>
        <authorList>
            <person name="Komaki H."/>
            <person name="Tamura T."/>
        </authorList>
    </citation>
    <scope>NUCLEOTIDE SEQUENCE [LARGE SCALE GENOMIC DNA]</scope>
    <source>
        <strain evidence="2 3">NBRC 14915</strain>
    </source>
</reference>